<dbReference type="OrthoDB" id="3365698at2759"/>
<dbReference type="RefSeq" id="XP_001833021.1">
    <property type="nucleotide sequence ID" value="XM_001832969.1"/>
</dbReference>
<evidence type="ECO:0000313" key="2">
    <source>
        <dbReference type="Proteomes" id="UP000001861"/>
    </source>
</evidence>
<dbReference type="InterPro" id="IPR036047">
    <property type="entry name" value="F-box-like_dom_sf"/>
</dbReference>
<sequence length="521" mass="59374">MASIQEDTARLAAVDSRIYQIDRELDELSRQRHDLCRENQKLRSNIEARRVENAPMRTLIPELCDLVFSYYLECCCDYGCAAGFELCPVAECDPLILAQVCRRWRYMVLNSPCIWANLHIRLNNSKMNISSQINHWFKHALNVPVSVTVCPGLPLGSRWDSEAFRKVNILTMRELRPFLDRIKSLKLYVHQSAYSALFPSNAATSMVRLAQLSLEHRGYILDEFQIGRLHSPNLRTLRLCDPSPLTSLFGDGLSPRTLHIDKSEFWEFPRRVAKLLTDCVDLRDLSIIFPRNLISCTQDTVVLPSVSRLKLEWYYASSPVPLFRSIIAPQLQHLTVSHSNFLATFSRETMNTLRYLMQSSYELITITISGCNLTSMCGLLSTFCHHAPQLQELTIHGCYGLGVLLEALSPSKNQDHVGWPCPNLAHVKVFGLRERDLDALFSFTRERMAPVDGQASTLVPRSEYLRELTIDSRLQDFTLQSRTILLMGLDLIRPSVRINGPLKDASLNVTMNSYTDVPSHN</sequence>
<organism evidence="1 2">
    <name type="scientific">Coprinopsis cinerea (strain Okayama-7 / 130 / ATCC MYA-4618 / FGSC 9003)</name>
    <name type="common">Inky cap fungus</name>
    <name type="synonym">Hormographiella aspergillata</name>
    <dbReference type="NCBI Taxonomy" id="240176"/>
    <lineage>
        <taxon>Eukaryota</taxon>
        <taxon>Fungi</taxon>
        <taxon>Dikarya</taxon>
        <taxon>Basidiomycota</taxon>
        <taxon>Agaricomycotina</taxon>
        <taxon>Agaricomycetes</taxon>
        <taxon>Agaricomycetidae</taxon>
        <taxon>Agaricales</taxon>
        <taxon>Agaricineae</taxon>
        <taxon>Psathyrellaceae</taxon>
        <taxon>Coprinopsis</taxon>
    </lineage>
</organism>
<accession>A8NEG7</accession>
<keyword evidence="2" id="KW-1185">Reference proteome</keyword>
<dbReference type="Gene3D" id="3.80.10.10">
    <property type="entry name" value="Ribonuclease Inhibitor"/>
    <property type="match status" value="1"/>
</dbReference>
<dbReference type="SUPFAM" id="SSF52047">
    <property type="entry name" value="RNI-like"/>
    <property type="match status" value="1"/>
</dbReference>
<dbReference type="VEuPathDB" id="FungiDB:CC1G_01083"/>
<evidence type="ECO:0000313" key="1">
    <source>
        <dbReference type="EMBL" id="EAU88710.1"/>
    </source>
</evidence>
<reference evidence="1 2" key="1">
    <citation type="journal article" date="2010" name="Proc. Natl. Acad. Sci. U.S.A.">
        <title>Insights into evolution of multicellular fungi from the assembled chromosomes of the mushroom Coprinopsis cinerea (Coprinus cinereus).</title>
        <authorList>
            <person name="Stajich J.E."/>
            <person name="Wilke S.K."/>
            <person name="Ahren D."/>
            <person name="Au C.H."/>
            <person name="Birren B.W."/>
            <person name="Borodovsky M."/>
            <person name="Burns C."/>
            <person name="Canback B."/>
            <person name="Casselton L.A."/>
            <person name="Cheng C.K."/>
            <person name="Deng J."/>
            <person name="Dietrich F.S."/>
            <person name="Fargo D.C."/>
            <person name="Farman M.L."/>
            <person name="Gathman A.C."/>
            <person name="Goldberg J."/>
            <person name="Guigo R."/>
            <person name="Hoegger P.J."/>
            <person name="Hooker J.B."/>
            <person name="Huggins A."/>
            <person name="James T.Y."/>
            <person name="Kamada T."/>
            <person name="Kilaru S."/>
            <person name="Kodira C."/>
            <person name="Kues U."/>
            <person name="Kupfer D."/>
            <person name="Kwan H.S."/>
            <person name="Lomsadze A."/>
            <person name="Li W."/>
            <person name="Lilly W.W."/>
            <person name="Ma L.J."/>
            <person name="Mackey A.J."/>
            <person name="Manning G."/>
            <person name="Martin F."/>
            <person name="Muraguchi H."/>
            <person name="Natvig D.O."/>
            <person name="Palmerini H."/>
            <person name="Ramesh M.A."/>
            <person name="Rehmeyer C.J."/>
            <person name="Roe B.A."/>
            <person name="Shenoy N."/>
            <person name="Stanke M."/>
            <person name="Ter-Hovhannisyan V."/>
            <person name="Tunlid A."/>
            <person name="Velagapudi R."/>
            <person name="Vision T.J."/>
            <person name="Zeng Q."/>
            <person name="Zolan M.E."/>
            <person name="Pukkila P.J."/>
        </authorList>
    </citation>
    <scope>NUCLEOTIDE SEQUENCE [LARGE SCALE GENOMIC DNA]</scope>
    <source>
        <strain evidence="2">Okayama-7 / 130 / ATCC MYA-4618 / FGSC 9003</strain>
    </source>
</reference>
<dbReference type="InParanoid" id="A8NEG7"/>
<proteinExistence type="predicted"/>
<comment type="caution">
    <text evidence="1">The sequence shown here is derived from an EMBL/GenBank/DDBJ whole genome shotgun (WGS) entry which is preliminary data.</text>
</comment>
<dbReference type="SUPFAM" id="SSF81383">
    <property type="entry name" value="F-box domain"/>
    <property type="match status" value="1"/>
</dbReference>
<dbReference type="EMBL" id="AACS02000002">
    <property type="protein sequence ID" value="EAU88710.1"/>
    <property type="molecule type" value="Genomic_DNA"/>
</dbReference>
<dbReference type="Proteomes" id="UP000001861">
    <property type="component" value="Unassembled WGS sequence"/>
</dbReference>
<dbReference type="KEGG" id="cci:CC1G_01083"/>
<protein>
    <recommendedName>
        <fullName evidence="3">F-box domain-containing protein</fullName>
    </recommendedName>
</protein>
<dbReference type="OMA" id="WRAHAIN"/>
<dbReference type="GeneID" id="6009512"/>
<gene>
    <name evidence="1" type="ORF">CC1G_01083</name>
</gene>
<evidence type="ECO:0008006" key="3">
    <source>
        <dbReference type="Google" id="ProtNLM"/>
    </source>
</evidence>
<dbReference type="InterPro" id="IPR032675">
    <property type="entry name" value="LRR_dom_sf"/>
</dbReference>
<dbReference type="AlphaFoldDB" id="A8NEG7"/>
<name>A8NEG7_COPC7</name>